<evidence type="ECO:0000313" key="3">
    <source>
        <dbReference type="Proteomes" id="UP000187429"/>
    </source>
</evidence>
<organism evidence="2 3">
    <name type="scientific">Smittium culicis</name>
    <dbReference type="NCBI Taxonomy" id="133412"/>
    <lineage>
        <taxon>Eukaryota</taxon>
        <taxon>Fungi</taxon>
        <taxon>Fungi incertae sedis</taxon>
        <taxon>Zoopagomycota</taxon>
        <taxon>Kickxellomycotina</taxon>
        <taxon>Harpellomycetes</taxon>
        <taxon>Harpellales</taxon>
        <taxon>Legeriomycetaceae</taxon>
        <taxon>Smittium</taxon>
    </lineage>
</organism>
<keyword evidence="1" id="KW-1133">Transmembrane helix</keyword>
<feature type="transmembrane region" description="Helical" evidence="1">
    <location>
        <begin position="39"/>
        <end position="61"/>
    </location>
</feature>
<proteinExistence type="predicted"/>
<evidence type="ECO:0000256" key="1">
    <source>
        <dbReference type="SAM" id="Phobius"/>
    </source>
</evidence>
<dbReference type="EMBL" id="LSSM01005099">
    <property type="protein sequence ID" value="OMJ13389.1"/>
    <property type="molecule type" value="Genomic_DNA"/>
</dbReference>
<evidence type="ECO:0000313" key="2">
    <source>
        <dbReference type="EMBL" id="OMJ13389.1"/>
    </source>
</evidence>
<keyword evidence="1" id="KW-0472">Membrane</keyword>
<accession>A0A1R1XFI6</accession>
<protein>
    <submittedName>
        <fullName evidence="2">Uncharacterized protein</fullName>
    </submittedName>
</protein>
<dbReference type="AlphaFoldDB" id="A0A1R1XFI6"/>
<reference evidence="3" key="1">
    <citation type="submission" date="2017-01" db="EMBL/GenBank/DDBJ databases">
        <authorList>
            <person name="Wang Y."/>
            <person name="White M."/>
            <person name="Kvist S."/>
            <person name="Moncalvo J.-M."/>
        </authorList>
    </citation>
    <scope>NUCLEOTIDE SEQUENCE [LARGE SCALE GENOMIC DNA]</scope>
    <source>
        <strain evidence="3">ID-206-W2</strain>
    </source>
</reference>
<feature type="transmembrane region" description="Helical" evidence="1">
    <location>
        <begin position="73"/>
        <end position="94"/>
    </location>
</feature>
<name>A0A1R1XFI6_9FUNG</name>
<dbReference type="Proteomes" id="UP000187429">
    <property type="component" value="Unassembled WGS sequence"/>
</dbReference>
<comment type="caution">
    <text evidence="2">The sequence shown here is derived from an EMBL/GenBank/DDBJ whole genome shotgun (WGS) entry which is preliminary data.</text>
</comment>
<keyword evidence="3" id="KW-1185">Reference proteome</keyword>
<sequence length="95" mass="11211">MSCTGIYKYRNFLSVHSCYKVTQRYYFDYPSSLASIDPLTHLLLIVLRYWIITSNMLGLQLTKSRNDKDSPEVRNFSITPKSSFFIFGFLMLLFF</sequence>
<keyword evidence="1" id="KW-0812">Transmembrane</keyword>
<gene>
    <name evidence="2" type="ORF">AYI69_g9023</name>
</gene>